<accession>A0AAD5JM93</accession>
<reference evidence="1" key="1">
    <citation type="journal article" date="2022" name="IScience">
        <title>Evolution of zygomycete secretomes and the origins of terrestrial fungal ecologies.</title>
        <authorList>
            <person name="Chang Y."/>
            <person name="Wang Y."/>
            <person name="Mondo S."/>
            <person name="Ahrendt S."/>
            <person name="Andreopoulos W."/>
            <person name="Barry K."/>
            <person name="Beard J."/>
            <person name="Benny G.L."/>
            <person name="Blankenship S."/>
            <person name="Bonito G."/>
            <person name="Cuomo C."/>
            <person name="Desiro A."/>
            <person name="Gervers K.A."/>
            <person name="Hundley H."/>
            <person name="Kuo A."/>
            <person name="LaButti K."/>
            <person name="Lang B.F."/>
            <person name="Lipzen A."/>
            <person name="O'Donnell K."/>
            <person name="Pangilinan J."/>
            <person name="Reynolds N."/>
            <person name="Sandor L."/>
            <person name="Smith M.E."/>
            <person name="Tsang A."/>
            <person name="Grigoriev I.V."/>
            <person name="Stajich J.E."/>
            <person name="Spatafora J.W."/>
        </authorList>
    </citation>
    <scope>NUCLEOTIDE SEQUENCE</scope>
    <source>
        <strain evidence="1">RSA 2281</strain>
    </source>
</reference>
<organism evidence="1 2">
    <name type="scientific">Phascolomyces articulosus</name>
    <dbReference type="NCBI Taxonomy" id="60185"/>
    <lineage>
        <taxon>Eukaryota</taxon>
        <taxon>Fungi</taxon>
        <taxon>Fungi incertae sedis</taxon>
        <taxon>Mucoromycota</taxon>
        <taxon>Mucoromycotina</taxon>
        <taxon>Mucoromycetes</taxon>
        <taxon>Mucorales</taxon>
        <taxon>Lichtheimiaceae</taxon>
        <taxon>Phascolomyces</taxon>
    </lineage>
</organism>
<evidence type="ECO:0000313" key="1">
    <source>
        <dbReference type="EMBL" id="KAI9244855.1"/>
    </source>
</evidence>
<protein>
    <submittedName>
        <fullName evidence="1">Uncharacterized protein</fullName>
    </submittedName>
</protein>
<comment type="caution">
    <text evidence="1">The sequence shown here is derived from an EMBL/GenBank/DDBJ whole genome shotgun (WGS) entry which is preliminary data.</text>
</comment>
<dbReference type="AlphaFoldDB" id="A0AAD5JM93"/>
<proteinExistence type="predicted"/>
<evidence type="ECO:0000313" key="2">
    <source>
        <dbReference type="Proteomes" id="UP001209540"/>
    </source>
</evidence>
<keyword evidence="2" id="KW-1185">Reference proteome</keyword>
<gene>
    <name evidence="1" type="ORF">BDA99DRAFT_448256</name>
</gene>
<dbReference type="Proteomes" id="UP001209540">
    <property type="component" value="Unassembled WGS sequence"/>
</dbReference>
<reference evidence="1" key="2">
    <citation type="submission" date="2023-02" db="EMBL/GenBank/DDBJ databases">
        <authorList>
            <consortium name="DOE Joint Genome Institute"/>
            <person name="Mondo S.J."/>
            <person name="Chang Y."/>
            <person name="Wang Y."/>
            <person name="Ahrendt S."/>
            <person name="Andreopoulos W."/>
            <person name="Barry K."/>
            <person name="Beard J."/>
            <person name="Benny G.L."/>
            <person name="Blankenship S."/>
            <person name="Bonito G."/>
            <person name="Cuomo C."/>
            <person name="Desiro A."/>
            <person name="Gervers K.A."/>
            <person name="Hundley H."/>
            <person name="Kuo A."/>
            <person name="LaButti K."/>
            <person name="Lang B.F."/>
            <person name="Lipzen A."/>
            <person name="O'Donnell K."/>
            <person name="Pangilinan J."/>
            <person name="Reynolds N."/>
            <person name="Sandor L."/>
            <person name="Smith M.W."/>
            <person name="Tsang A."/>
            <person name="Grigoriev I.V."/>
            <person name="Stajich J.E."/>
            <person name="Spatafora J.W."/>
        </authorList>
    </citation>
    <scope>NUCLEOTIDE SEQUENCE</scope>
    <source>
        <strain evidence="1">RSA 2281</strain>
    </source>
</reference>
<feature type="non-terminal residue" evidence="1">
    <location>
        <position position="1"/>
    </location>
</feature>
<sequence length="57" mass="6642">DTPHNQEDFLKLLECTSACLRLDMMKYRCAPIKTFKKRQIFAIQATGNRITLLNNKV</sequence>
<name>A0AAD5JM93_9FUNG</name>
<dbReference type="EMBL" id="JAIXMP010000056">
    <property type="protein sequence ID" value="KAI9244855.1"/>
    <property type="molecule type" value="Genomic_DNA"/>
</dbReference>